<dbReference type="Gene3D" id="3.40.830.10">
    <property type="entry name" value="LigB-like"/>
    <property type="match status" value="1"/>
</dbReference>
<dbReference type="Proteomes" id="UP000176603">
    <property type="component" value="Unassembled WGS sequence"/>
</dbReference>
<organism evidence="2 3">
    <name type="scientific">Candidatus Uhrbacteria bacterium RIFCSPHIGHO2_12_FULL_60_25</name>
    <dbReference type="NCBI Taxonomy" id="1802399"/>
    <lineage>
        <taxon>Bacteria</taxon>
        <taxon>Candidatus Uhriibacteriota</taxon>
    </lineage>
</organism>
<dbReference type="CDD" id="cd07951">
    <property type="entry name" value="ED_3B_N_AMMECR1"/>
    <property type="match status" value="1"/>
</dbReference>
<dbReference type="GO" id="GO:0016702">
    <property type="term" value="F:oxidoreductase activity, acting on single donors with incorporation of molecular oxygen, incorporation of two atoms of oxygen"/>
    <property type="evidence" value="ECO:0007669"/>
    <property type="project" value="UniProtKB-ARBA"/>
</dbReference>
<comment type="caution">
    <text evidence="2">The sequence shown here is derived from an EMBL/GenBank/DDBJ whole genome shotgun (WGS) entry which is preliminary data.</text>
</comment>
<protein>
    <submittedName>
        <fullName evidence="2">AmmeMemoRadiSam system protein B</fullName>
    </submittedName>
</protein>
<gene>
    <name evidence="2" type="ORF">A3E39_02545</name>
</gene>
<dbReference type="InterPro" id="IPR004183">
    <property type="entry name" value="Xdiol_dOase_suB"/>
</dbReference>
<dbReference type="SUPFAM" id="SSF53213">
    <property type="entry name" value="LigB-like"/>
    <property type="match status" value="1"/>
</dbReference>
<evidence type="ECO:0000259" key="1">
    <source>
        <dbReference type="Pfam" id="PF02900"/>
    </source>
</evidence>
<sequence length="263" mass="28219">MIVFAAVVPHSPLLAPSVGKEKRDALKATLAAYEELEHALYLAKAETLAIISPHAASYPDAMSANMSPKYVGTLKAFGDHQTTVEAKGDFLLLDRMQRELRAEGVPFTLTSSEELDYGFTIPLLLLTAHLKDWRLLPLAPSLLPAQAHVNFGKQLNSVLHRESARVAVIASADLSHKLHEKSPGGASVEGPAFDATMRSKLASLDLQGLLALDAQAVEAAGQCGYRPIMTLAGALDGMNVTPKELAYEAPFGVGYLTMRFDLA</sequence>
<feature type="domain" description="Extradiol ring-cleavage dioxygenase class III enzyme subunit B" evidence="1">
    <location>
        <begin position="5"/>
        <end position="255"/>
    </location>
</feature>
<dbReference type="Pfam" id="PF02900">
    <property type="entry name" value="LigB"/>
    <property type="match status" value="1"/>
</dbReference>
<proteinExistence type="predicted"/>
<dbReference type="AlphaFoldDB" id="A0A1F7ULC5"/>
<accession>A0A1F7ULC5</accession>
<dbReference type="GO" id="GO:0008198">
    <property type="term" value="F:ferrous iron binding"/>
    <property type="evidence" value="ECO:0007669"/>
    <property type="project" value="InterPro"/>
</dbReference>
<dbReference type="EMBL" id="MGEH01000018">
    <property type="protein sequence ID" value="OGL79100.1"/>
    <property type="molecule type" value="Genomic_DNA"/>
</dbReference>
<dbReference type="NCBIfam" id="TIGR04336">
    <property type="entry name" value="AmmeMemoSam_B"/>
    <property type="match status" value="1"/>
</dbReference>
<reference evidence="2 3" key="1">
    <citation type="journal article" date="2016" name="Nat. Commun.">
        <title>Thousands of microbial genomes shed light on interconnected biogeochemical processes in an aquifer system.</title>
        <authorList>
            <person name="Anantharaman K."/>
            <person name="Brown C.T."/>
            <person name="Hug L.A."/>
            <person name="Sharon I."/>
            <person name="Castelle C.J."/>
            <person name="Probst A.J."/>
            <person name="Thomas B.C."/>
            <person name="Singh A."/>
            <person name="Wilkins M.J."/>
            <person name="Karaoz U."/>
            <person name="Brodie E.L."/>
            <person name="Williams K.H."/>
            <person name="Hubbard S.S."/>
            <person name="Banfield J.F."/>
        </authorList>
    </citation>
    <scope>NUCLEOTIDE SEQUENCE [LARGE SCALE GENOMIC DNA]</scope>
</reference>
<evidence type="ECO:0000313" key="3">
    <source>
        <dbReference type="Proteomes" id="UP000176603"/>
    </source>
</evidence>
<name>A0A1F7ULC5_9BACT</name>
<evidence type="ECO:0000313" key="2">
    <source>
        <dbReference type="EMBL" id="OGL79100.1"/>
    </source>
</evidence>
<dbReference type="STRING" id="1802399.A3E39_02545"/>